<name>A0ACB7VRX1_DIOAL</name>
<dbReference type="EMBL" id="CM037017">
    <property type="protein sequence ID" value="KAH7677174.1"/>
    <property type="molecule type" value="Genomic_DNA"/>
</dbReference>
<sequence>MGRKRSWFDRLKRFFVSDAKAKQEKKERRKRWIFGRLKKKSHLALPPPTNQNMRRLKEAEEEQNKHAMAVAVATAAAAEAAVAAAQAAAQVVRLAGTQPLSYQRRRVSAAVKIQSAFRGYLARRALRALKGLVLLQALVRGQAVRRQTNITLRSLQSLIKIQSHARASRVKTVEDSEIYELNDKSQRSSKGFDYLRASLHQNSERKWDGSVLSMEEINAILRNKREAAQKRERAMHYASFFQERRNPGRPSTPVAEEYETEELNRRWSWLEQWVGTQTCEKDIPEVFPVPSPEDNNLNQQCHVPQSFRASDHLLHKEKTDVTPLGPMARRSFSRSRRNSPRDDDSFTSSPSIPSYMASTESTKARFRSISTPKQRMRMGDTFSDHCMPYTSRILSPFPSVSGDAGLAKTSRHPSMSNLKSPRLKGASAPVKSHRSSTYLSIDSERSLRNWDRRYAFR</sequence>
<comment type="caution">
    <text evidence="1">The sequence shown here is derived from an EMBL/GenBank/DDBJ whole genome shotgun (WGS) entry which is preliminary data.</text>
</comment>
<protein>
    <submittedName>
        <fullName evidence="1">P-loop containing nucleoside triphosphate hydrolase protein</fullName>
    </submittedName>
</protein>
<evidence type="ECO:0000313" key="1">
    <source>
        <dbReference type="EMBL" id="KAH7677174.1"/>
    </source>
</evidence>
<gene>
    <name evidence="1" type="ORF">IHE45_07G065100</name>
</gene>
<keyword evidence="2" id="KW-1185">Reference proteome</keyword>
<reference evidence="2" key="1">
    <citation type="journal article" date="2022" name="Nat. Commun.">
        <title>Chromosome evolution and the genetic basis of agronomically important traits in greater yam.</title>
        <authorList>
            <person name="Bredeson J.V."/>
            <person name="Lyons J.B."/>
            <person name="Oniyinde I.O."/>
            <person name="Okereke N.R."/>
            <person name="Kolade O."/>
            <person name="Nnabue I."/>
            <person name="Nwadili C.O."/>
            <person name="Hribova E."/>
            <person name="Parker M."/>
            <person name="Nwogha J."/>
            <person name="Shu S."/>
            <person name="Carlson J."/>
            <person name="Kariba R."/>
            <person name="Muthemba S."/>
            <person name="Knop K."/>
            <person name="Barton G.J."/>
            <person name="Sherwood A.V."/>
            <person name="Lopez-Montes A."/>
            <person name="Asiedu R."/>
            <person name="Jamnadass R."/>
            <person name="Muchugi A."/>
            <person name="Goodstein D."/>
            <person name="Egesi C.N."/>
            <person name="Featherston J."/>
            <person name="Asfaw A."/>
            <person name="Simpson G.G."/>
            <person name="Dolezel J."/>
            <person name="Hendre P.S."/>
            <person name="Van Deynze A."/>
            <person name="Kumar P.L."/>
            <person name="Obidiegwu J.E."/>
            <person name="Bhattacharjee R."/>
            <person name="Rokhsar D.S."/>
        </authorList>
    </citation>
    <scope>NUCLEOTIDE SEQUENCE [LARGE SCALE GENOMIC DNA]</scope>
    <source>
        <strain evidence="2">cv. TDa95/00328</strain>
    </source>
</reference>
<organism evidence="1 2">
    <name type="scientific">Dioscorea alata</name>
    <name type="common">Purple yam</name>
    <dbReference type="NCBI Taxonomy" id="55571"/>
    <lineage>
        <taxon>Eukaryota</taxon>
        <taxon>Viridiplantae</taxon>
        <taxon>Streptophyta</taxon>
        <taxon>Embryophyta</taxon>
        <taxon>Tracheophyta</taxon>
        <taxon>Spermatophyta</taxon>
        <taxon>Magnoliopsida</taxon>
        <taxon>Liliopsida</taxon>
        <taxon>Dioscoreales</taxon>
        <taxon>Dioscoreaceae</taxon>
        <taxon>Dioscorea</taxon>
    </lineage>
</organism>
<dbReference type="Proteomes" id="UP000827976">
    <property type="component" value="Chromosome 7"/>
</dbReference>
<accession>A0ACB7VRX1</accession>
<proteinExistence type="predicted"/>
<keyword evidence="1" id="KW-0378">Hydrolase</keyword>
<evidence type="ECO:0000313" key="2">
    <source>
        <dbReference type="Proteomes" id="UP000827976"/>
    </source>
</evidence>